<evidence type="ECO:0000256" key="2">
    <source>
        <dbReference type="ARBA" id="ARBA00022692"/>
    </source>
</evidence>
<gene>
    <name evidence="5 8" type="primary">nuoN</name>
    <name evidence="8" type="ORF">ACFP57_04655</name>
</gene>
<feature type="transmembrane region" description="Helical" evidence="5">
    <location>
        <begin position="52"/>
        <end position="70"/>
    </location>
</feature>
<organism evidence="8 9">
    <name type="scientific">Luteococcus sanguinis</name>
    <dbReference type="NCBI Taxonomy" id="174038"/>
    <lineage>
        <taxon>Bacteria</taxon>
        <taxon>Bacillati</taxon>
        <taxon>Actinomycetota</taxon>
        <taxon>Actinomycetes</taxon>
        <taxon>Propionibacteriales</taxon>
        <taxon>Propionibacteriaceae</taxon>
        <taxon>Luteococcus</taxon>
    </lineage>
</organism>
<feature type="transmembrane region" description="Helical" evidence="5">
    <location>
        <begin position="417"/>
        <end position="441"/>
    </location>
</feature>
<comment type="similarity">
    <text evidence="5">Belongs to the complex I subunit 2 family.</text>
</comment>
<dbReference type="EC" id="7.1.1.-" evidence="5"/>
<evidence type="ECO:0000259" key="7">
    <source>
        <dbReference type="Pfam" id="PF00361"/>
    </source>
</evidence>
<comment type="subcellular location">
    <subcellularLocation>
        <location evidence="5">Cell membrane</location>
        <topology evidence="5">Multi-pass membrane protein</topology>
    </subcellularLocation>
    <subcellularLocation>
        <location evidence="1">Endomembrane system</location>
        <topology evidence="1">Multi-pass membrane protein</topology>
    </subcellularLocation>
    <subcellularLocation>
        <location evidence="6">Membrane</location>
        <topology evidence="6">Multi-pass membrane protein</topology>
    </subcellularLocation>
</comment>
<protein>
    <recommendedName>
        <fullName evidence="5">NADH-quinone oxidoreductase subunit N</fullName>
        <ecNumber evidence="5">7.1.1.-</ecNumber>
    </recommendedName>
    <alternativeName>
        <fullName evidence="5">NADH dehydrogenase I subunit N</fullName>
    </alternativeName>
    <alternativeName>
        <fullName evidence="5">NDH-1 subunit N</fullName>
    </alternativeName>
</protein>
<keyword evidence="5" id="KW-0874">Quinone</keyword>
<feature type="domain" description="NADH:quinone oxidoreductase/Mrp antiporter transmembrane" evidence="7">
    <location>
        <begin position="162"/>
        <end position="465"/>
    </location>
</feature>
<feature type="transmembrane region" description="Helical" evidence="5">
    <location>
        <begin position="493"/>
        <end position="515"/>
    </location>
</feature>
<evidence type="ECO:0000313" key="9">
    <source>
        <dbReference type="Proteomes" id="UP001596266"/>
    </source>
</evidence>
<keyword evidence="5" id="KW-0520">NAD</keyword>
<comment type="function">
    <text evidence="5">NDH-1 shuttles electrons from NADH, via FMN and iron-sulfur (Fe-S) centers, to quinones in the respiratory chain. The immediate electron acceptor for the enzyme in this species is believed to be a menaquinone. Couples the redox reaction to proton translocation (for every two electrons transferred, four hydrogen ions are translocated across the cytoplasmic membrane), and thus conserves the redox energy in a proton gradient.</text>
</comment>
<dbReference type="RefSeq" id="WP_343885085.1">
    <property type="nucleotide sequence ID" value="NZ_BAAAKI010000004.1"/>
</dbReference>
<dbReference type="InterPro" id="IPR001750">
    <property type="entry name" value="ND/Mrp_TM"/>
</dbReference>
<comment type="catalytic activity">
    <reaction evidence="5">
        <text>a quinone + NADH + 5 H(+)(in) = a quinol + NAD(+) + 4 H(+)(out)</text>
        <dbReference type="Rhea" id="RHEA:57888"/>
        <dbReference type="ChEBI" id="CHEBI:15378"/>
        <dbReference type="ChEBI" id="CHEBI:24646"/>
        <dbReference type="ChEBI" id="CHEBI:57540"/>
        <dbReference type="ChEBI" id="CHEBI:57945"/>
        <dbReference type="ChEBI" id="CHEBI:132124"/>
    </reaction>
</comment>
<feature type="transmembrane region" description="Helical" evidence="5">
    <location>
        <begin position="198"/>
        <end position="223"/>
    </location>
</feature>
<keyword evidence="5" id="KW-1003">Cell membrane</keyword>
<feature type="transmembrane region" description="Helical" evidence="5">
    <location>
        <begin position="312"/>
        <end position="331"/>
    </location>
</feature>
<dbReference type="HAMAP" id="MF_00445">
    <property type="entry name" value="NDH1_NuoN_1"/>
    <property type="match status" value="1"/>
</dbReference>
<feature type="transmembrane region" description="Helical" evidence="5">
    <location>
        <begin position="145"/>
        <end position="162"/>
    </location>
</feature>
<accession>A0ABW1X168</accession>
<evidence type="ECO:0000256" key="1">
    <source>
        <dbReference type="ARBA" id="ARBA00004127"/>
    </source>
</evidence>
<keyword evidence="5" id="KW-0813">Transport</keyword>
<sequence length="531" mass="56287">MTALDILVPLDIAAPQLEYRLLAPLIIVLAGACLGVIVEALTKRGPRHSAQVVLTGITLVAAVASLARNWHIGSFTIGSLGSVALDGPAYFTWAALLVFGLMTVMLFAERRVTAGHSTFTAMGSAVPGSPLEREAETARSEHTEVYPLLLFSLFGMMLFAAANDLLTMFVALEIFSLPLYLLTGLARRRRLLSQEAALKYFLLGALSSAMFLYGTALLYGYAGSFTLRSIDAAIAANGGSDKLLLAGMALVFIGLLFKIGAVPFHSWTPDVYTGAPTPVTGFMSICTKFAAVLAFMRVAYVGLGAVRWDWQPLVAAIAVLTMAVGAIIGLTQTDVKRMLAYSSIAHAGFLLVAITGAVAAGNGLRTGQIGSTGAVLFYLSAYGLSTLGAFGLLSMIRKAGGESTALSSWAGVGRSHPMIGALMTFFLLSFAGIPLTAGFVGKLVAFTTAWRGGYAWLVALAILFSLVTAFFYIRFVVVMFFREAQDPDVEVASASWVTWLVVIVGALGTLVFGVWPQPLLDLAQQASNFLR</sequence>
<dbReference type="NCBIfam" id="NF004441">
    <property type="entry name" value="PRK05777.1-4"/>
    <property type="match status" value="1"/>
</dbReference>
<dbReference type="Pfam" id="PF00361">
    <property type="entry name" value="Proton_antipo_M"/>
    <property type="match status" value="1"/>
</dbReference>
<keyword evidence="4 5" id="KW-0472">Membrane</keyword>
<keyword evidence="3 5" id="KW-1133">Transmembrane helix</keyword>
<dbReference type="EMBL" id="JBHSUA010000009">
    <property type="protein sequence ID" value="MFC6396280.1"/>
    <property type="molecule type" value="Genomic_DNA"/>
</dbReference>
<feature type="transmembrane region" description="Helical" evidence="5">
    <location>
        <begin position="279"/>
        <end position="300"/>
    </location>
</feature>
<dbReference type="Proteomes" id="UP001596266">
    <property type="component" value="Unassembled WGS sequence"/>
</dbReference>
<dbReference type="NCBIfam" id="TIGR01770">
    <property type="entry name" value="NDH_I_N"/>
    <property type="match status" value="1"/>
</dbReference>
<evidence type="ECO:0000256" key="3">
    <source>
        <dbReference type="ARBA" id="ARBA00022989"/>
    </source>
</evidence>
<feature type="transmembrane region" description="Helical" evidence="5">
    <location>
        <begin position="453"/>
        <end position="481"/>
    </location>
</feature>
<keyword evidence="5" id="KW-1278">Translocase</keyword>
<feature type="transmembrane region" description="Helical" evidence="5">
    <location>
        <begin position="243"/>
        <end position="267"/>
    </location>
</feature>
<evidence type="ECO:0000256" key="6">
    <source>
        <dbReference type="RuleBase" id="RU000320"/>
    </source>
</evidence>
<reference evidence="9" key="1">
    <citation type="journal article" date="2019" name="Int. J. Syst. Evol. Microbiol.">
        <title>The Global Catalogue of Microorganisms (GCM) 10K type strain sequencing project: providing services to taxonomists for standard genome sequencing and annotation.</title>
        <authorList>
            <consortium name="The Broad Institute Genomics Platform"/>
            <consortium name="The Broad Institute Genome Sequencing Center for Infectious Disease"/>
            <person name="Wu L."/>
            <person name="Ma J."/>
        </authorList>
    </citation>
    <scope>NUCLEOTIDE SEQUENCE [LARGE SCALE GENOMIC DNA]</scope>
    <source>
        <strain evidence="9">CGMCC 1.15277</strain>
    </source>
</reference>
<keyword evidence="9" id="KW-1185">Reference proteome</keyword>
<keyword evidence="2 5" id="KW-0812">Transmembrane</keyword>
<evidence type="ECO:0000256" key="4">
    <source>
        <dbReference type="ARBA" id="ARBA00023136"/>
    </source>
</evidence>
<feature type="transmembrane region" description="Helical" evidence="5">
    <location>
        <begin position="338"/>
        <end position="360"/>
    </location>
</feature>
<feature type="transmembrane region" description="Helical" evidence="5">
    <location>
        <begin position="20"/>
        <end position="40"/>
    </location>
</feature>
<evidence type="ECO:0000313" key="8">
    <source>
        <dbReference type="EMBL" id="MFC6396280.1"/>
    </source>
</evidence>
<dbReference type="PANTHER" id="PTHR22773">
    <property type="entry name" value="NADH DEHYDROGENASE"/>
    <property type="match status" value="1"/>
</dbReference>
<evidence type="ECO:0000256" key="5">
    <source>
        <dbReference type="HAMAP-Rule" id="MF_00445"/>
    </source>
</evidence>
<proteinExistence type="inferred from homology"/>
<comment type="subunit">
    <text evidence="5">NDH-1 is composed of 14 different subunits. Subunits NuoA, H, J, K, L, M, N constitute the membrane sector of the complex.</text>
</comment>
<name>A0ABW1X168_9ACTN</name>
<feature type="transmembrane region" description="Helical" evidence="5">
    <location>
        <begin position="375"/>
        <end position="396"/>
    </location>
</feature>
<comment type="caution">
    <text evidence="8">The sequence shown here is derived from an EMBL/GenBank/DDBJ whole genome shotgun (WGS) entry which is preliminary data.</text>
</comment>
<feature type="transmembrane region" description="Helical" evidence="5">
    <location>
        <begin position="90"/>
        <end position="108"/>
    </location>
</feature>
<dbReference type="InterPro" id="IPR010096">
    <property type="entry name" value="NADH-Q_OxRdtase_suN/2"/>
</dbReference>